<evidence type="ECO:0000313" key="1">
    <source>
        <dbReference type="EMBL" id="QJA06574.1"/>
    </source>
</evidence>
<dbReference type="Pfam" id="PF04456">
    <property type="entry name" value="DUF503"/>
    <property type="match status" value="1"/>
</dbReference>
<reference evidence="1 2" key="1">
    <citation type="submission" date="2019-08" db="EMBL/GenBank/DDBJ databases">
        <title>Complete genome sequence of Thermosulfurimonas marina SU872T, an anaerobic thermophilic chemolithoautotrophic bacterium isolated from a shallow marine hydrothermal vent.</title>
        <authorList>
            <person name="Allioux M."/>
            <person name="Jebbar M."/>
            <person name="Slobodkina G."/>
            <person name="Slobodkin A."/>
            <person name="Moalic Y."/>
            <person name="Frolova A."/>
            <person name="Shao Z."/>
            <person name="Alain K."/>
        </authorList>
    </citation>
    <scope>NUCLEOTIDE SEQUENCE [LARGE SCALE GENOMIC DNA]</scope>
    <source>
        <strain evidence="1 2">SU872</strain>
    </source>
</reference>
<dbReference type="InterPro" id="IPR007546">
    <property type="entry name" value="DUF503"/>
</dbReference>
<dbReference type="Gene3D" id="3.30.70.1120">
    <property type="entry name" value="TT1725-like"/>
    <property type="match status" value="1"/>
</dbReference>
<keyword evidence="2" id="KW-1185">Reference proteome</keyword>
<evidence type="ECO:0000313" key="2">
    <source>
        <dbReference type="Proteomes" id="UP000501253"/>
    </source>
</evidence>
<dbReference type="PANTHER" id="PTHR36441:SF1">
    <property type="entry name" value="DUF503 DOMAIN-CONTAINING PROTEIN"/>
    <property type="match status" value="1"/>
</dbReference>
<gene>
    <name evidence="1" type="ORF">FVE67_07100</name>
</gene>
<organism evidence="1 2">
    <name type="scientific">Thermosulfurimonas marina</name>
    <dbReference type="NCBI Taxonomy" id="2047767"/>
    <lineage>
        <taxon>Bacteria</taxon>
        <taxon>Pseudomonadati</taxon>
        <taxon>Thermodesulfobacteriota</taxon>
        <taxon>Thermodesulfobacteria</taxon>
        <taxon>Thermodesulfobacteriales</taxon>
        <taxon>Thermodesulfobacteriaceae</taxon>
        <taxon>Thermosulfurimonas</taxon>
    </lineage>
</organism>
<dbReference type="RefSeq" id="WP_168719926.1">
    <property type="nucleotide sequence ID" value="NZ_CP042909.1"/>
</dbReference>
<dbReference type="Proteomes" id="UP000501253">
    <property type="component" value="Chromosome"/>
</dbReference>
<dbReference type="EMBL" id="CP042909">
    <property type="protein sequence ID" value="QJA06574.1"/>
    <property type="molecule type" value="Genomic_DNA"/>
</dbReference>
<accession>A0A6H1WTU9</accession>
<sequence length="96" mass="10816">MVVGIARMEFYLPGNGSLKGKRQRVKSLIHRLEARFKKLSVAEVGDQDLWQRAVIGVSTVASDQKVADRYLNQVLSFVEDLDGMELISAEIEFLSF</sequence>
<dbReference type="KEGG" id="tmai:FVE67_07100"/>
<dbReference type="SUPFAM" id="SSF103007">
    <property type="entry name" value="Hypothetical protein TT1725"/>
    <property type="match status" value="1"/>
</dbReference>
<dbReference type="InterPro" id="IPR036746">
    <property type="entry name" value="TT1725-like_sf"/>
</dbReference>
<proteinExistence type="predicted"/>
<name>A0A6H1WTU9_9BACT</name>
<protein>
    <submittedName>
        <fullName evidence="1">DUF503 domain-containing protein</fullName>
    </submittedName>
</protein>
<dbReference type="AlphaFoldDB" id="A0A6H1WTU9"/>
<dbReference type="PANTHER" id="PTHR36441">
    <property type="entry name" value="HYPOTHETICAL CYTOSOLIC PROTEIN"/>
    <property type="match status" value="1"/>
</dbReference>